<evidence type="ECO:0000259" key="8">
    <source>
        <dbReference type="Pfam" id="PF00924"/>
    </source>
</evidence>
<dbReference type="SUPFAM" id="SSF50182">
    <property type="entry name" value="Sm-like ribonucleoproteins"/>
    <property type="match status" value="1"/>
</dbReference>
<evidence type="ECO:0000256" key="2">
    <source>
        <dbReference type="ARBA" id="ARBA00008017"/>
    </source>
</evidence>
<evidence type="ECO:0000313" key="10">
    <source>
        <dbReference type="EMBL" id="GLQ15952.1"/>
    </source>
</evidence>
<dbReference type="Pfam" id="PF00924">
    <property type="entry name" value="MS_channel_2nd"/>
    <property type="match status" value="1"/>
</dbReference>
<keyword evidence="7" id="KW-0813">Transport</keyword>
<keyword evidence="3" id="KW-1003">Cell membrane</keyword>
<comment type="caution">
    <text evidence="10">The sequence shown here is derived from an EMBL/GenBank/DDBJ whole genome shotgun (WGS) entry which is preliminary data.</text>
</comment>
<feature type="transmembrane region" description="Helical" evidence="7">
    <location>
        <begin position="20"/>
        <end position="44"/>
    </location>
</feature>
<name>A0ABQ5UPR9_9HYPH</name>
<comment type="similarity">
    <text evidence="2 7">Belongs to the MscS (TC 1.A.23) family.</text>
</comment>
<dbReference type="InterPro" id="IPR023408">
    <property type="entry name" value="MscS_beta-dom_sf"/>
</dbReference>
<comment type="subcellular location">
    <subcellularLocation>
        <location evidence="7">Cell inner membrane</location>
        <topology evidence="7">Multi-pass membrane protein</topology>
    </subcellularLocation>
    <subcellularLocation>
        <location evidence="1">Cell membrane</location>
        <topology evidence="1">Multi-pass membrane protein</topology>
    </subcellularLocation>
</comment>
<dbReference type="Gene3D" id="2.30.30.60">
    <property type="match status" value="1"/>
</dbReference>
<keyword evidence="7" id="KW-0406">Ion transport</keyword>
<dbReference type="RefSeq" id="WP_284361131.1">
    <property type="nucleotide sequence ID" value="NZ_BSNI01000001.1"/>
</dbReference>
<keyword evidence="11" id="KW-1185">Reference proteome</keyword>
<proteinExistence type="inferred from homology"/>
<dbReference type="InterPro" id="IPR006685">
    <property type="entry name" value="MscS_channel_2nd"/>
</dbReference>
<evidence type="ECO:0000256" key="1">
    <source>
        <dbReference type="ARBA" id="ARBA00004651"/>
    </source>
</evidence>
<dbReference type="InterPro" id="IPR049278">
    <property type="entry name" value="MS_channel_C"/>
</dbReference>
<evidence type="ECO:0000313" key="11">
    <source>
        <dbReference type="Proteomes" id="UP001161405"/>
    </source>
</evidence>
<accession>A0ABQ5UPR9</accession>
<dbReference type="PANTHER" id="PTHR30221:SF1">
    <property type="entry name" value="SMALL-CONDUCTANCE MECHANOSENSITIVE CHANNEL"/>
    <property type="match status" value="1"/>
</dbReference>
<feature type="domain" description="Mechanosensitive ion channel MscS C-terminal" evidence="9">
    <location>
        <begin position="188"/>
        <end position="268"/>
    </location>
</feature>
<evidence type="ECO:0000256" key="6">
    <source>
        <dbReference type="ARBA" id="ARBA00023136"/>
    </source>
</evidence>
<dbReference type="InterPro" id="IPR011066">
    <property type="entry name" value="MscS_channel_C_sf"/>
</dbReference>
<comment type="caution">
    <text evidence="7">Lacks conserved residue(s) required for the propagation of feature annotation.</text>
</comment>
<sequence>MIDQLTNAATNSIDTVGSMIGGFFTLLPKIFIALIVFALVFVAARIIKDLVSRIVGARAAKSVGVALGRIAHVATIFVGLLISVAIVAPSVGAAELIQVLGVGSVAIGFAFRDILQNFLAGLIILLRRPFTEGDWIEFDGYEGVIKEISTRSTWIHTFDGRDVSIPNGEIFTNPITIMTRDPKIRTDYEFGISYEADITKAKKVIIDAIKSVEGVSDFKNPDVGVSDLAASSVNLKARWWSSTDDVYSVKLNVLEAVKNALDDAEIEIPFPHRQLMLPENANLNVAANDLTKQKGI</sequence>
<keyword evidence="5 7" id="KW-1133">Transmembrane helix</keyword>
<evidence type="ECO:0000256" key="4">
    <source>
        <dbReference type="ARBA" id="ARBA00022692"/>
    </source>
</evidence>
<dbReference type="EMBL" id="BSNI01000001">
    <property type="protein sequence ID" value="GLQ15952.1"/>
    <property type="molecule type" value="Genomic_DNA"/>
</dbReference>
<dbReference type="SUPFAM" id="SSF82689">
    <property type="entry name" value="Mechanosensitive channel protein MscS (YggB), C-terminal domain"/>
    <property type="match status" value="1"/>
</dbReference>
<keyword evidence="6 7" id="KW-0472">Membrane</keyword>
<evidence type="ECO:0000259" key="9">
    <source>
        <dbReference type="Pfam" id="PF21082"/>
    </source>
</evidence>
<feature type="domain" description="Mechanosensitive ion channel MscS" evidence="8">
    <location>
        <begin position="113"/>
        <end position="176"/>
    </location>
</feature>
<gene>
    <name evidence="10" type="ORF">GCM10007879_02010</name>
</gene>
<dbReference type="PANTHER" id="PTHR30221">
    <property type="entry name" value="SMALL-CONDUCTANCE MECHANOSENSITIVE CHANNEL"/>
    <property type="match status" value="1"/>
</dbReference>
<reference evidence="10" key="1">
    <citation type="journal article" date="2014" name="Int. J. Syst. Evol. Microbiol.">
        <title>Complete genome of a new Firmicutes species belonging to the dominant human colonic microbiota ('Ruminococcus bicirculans') reveals two chromosomes and a selective capacity to utilize plant glucans.</title>
        <authorList>
            <consortium name="NISC Comparative Sequencing Program"/>
            <person name="Wegmann U."/>
            <person name="Louis P."/>
            <person name="Goesmann A."/>
            <person name="Henrissat B."/>
            <person name="Duncan S.H."/>
            <person name="Flint H.J."/>
        </authorList>
    </citation>
    <scope>NUCLEOTIDE SEQUENCE</scope>
    <source>
        <strain evidence="10">NBRC 107169</strain>
    </source>
</reference>
<feature type="transmembrane region" description="Helical" evidence="7">
    <location>
        <begin position="65"/>
        <end position="88"/>
    </location>
</feature>
<keyword evidence="4 7" id="KW-0812">Transmembrane</keyword>
<dbReference type="Gene3D" id="1.10.287.1260">
    <property type="match status" value="1"/>
</dbReference>
<dbReference type="Gene3D" id="3.30.70.100">
    <property type="match status" value="1"/>
</dbReference>
<evidence type="ECO:0000256" key="5">
    <source>
        <dbReference type="ARBA" id="ARBA00022989"/>
    </source>
</evidence>
<keyword evidence="7" id="KW-0997">Cell inner membrane</keyword>
<evidence type="ECO:0000256" key="7">
    <source>
        <dbReference type="RuleBase" id="RU369025"/>
    </source>
</evidence>
<organism evidence="10 11">
    <name type="scientific">Maritalea porphyrae</name>
    <dbReference type="NCBI Taxonomy" id="880732"/>
    <lineage>
        <taxon>Bacteria</taxon>
        <taxon>Pseudomonadati</taxon>
        <taxon>Pseudomonadota</taxon>
        <taxon>Alphaproteobacteria</taxon>
        <taxon>Hyphomicrobiales</taxon>
        <taxon>Devosiaceae</taxon>
        <taxon>Maritalea</taxon>
    </lineage>
</organism>
<evidence type="ECO:0000256" key="3">
    <source>
        <dbReference type="ARBA" id="ARBA00022475"/>
    </source>
</evidence>
<dbReference type="Pfam" id="PF21082">
    <property type="entry name" value="MS_channel_3rd"/>
    <property type="match status" value="1"/>
</dbReference>
<reference evidence="10" key="2">
    <citation type="submission" date="2023-01" db="EMBL/GenBank/DDBJ databases">
        <title>Draft genome sequence of Maritalea porphyrae strain NBRC 107169.</title>
        <authorList>
            <person name="Sun Q."/>
            <person name="Mori K."/>
        </authorList>
    </citation>
    <scope>NUCLEOTIDE SEQUENCE</scope>
    <source>
        <strain evidence="10">NBRC 107169</strain>
    </source>
</reference>
<comment type="function">
    <text evidence="7">Mechanosensitive channel that participates in the regulation of osmotic pressure changes within the cell, opening in response to stretch forces in the membrane lipid bilayer, without the need for other proteins. Contributes to normal resistance to hypoosmotic shock. Forms an ion channel of 1.0 nanosiemens conductance with a slight preference for anions.</text>
</comment>
<comment type="subunit">
    <text evidence="7">Homoheptamer.</text>
</comment>
<protein>
    <recommendedName>
        <fullName evidence="7">Small-conductance mechanosensitive channel</fullName>
    </recommendedName>
</protein>
<dbReference type="InterPro" id="IPR045275">
    <property type="entry name" value="MscS_archaea/bacteria_type"/>
</dbReference>
<dbReference type="Proteomes" id="UP001161405">
    <property type="component" value="Unassembled WGS sequence"/>
</dbReference>
<keyword evidence="7" id="KW-0407">Ion channel</keyword>
<dbReference type="InterPro" id="IPR010920">
    <property type="entry name" value="LSM_dom_sf"/>
</dbReference>